<dbReference type="EMBL" id="SPNV01000121">
    <property type="protein sequence ID" value="KAF5860721.1"/>
    <property type="molecule type" value="Genomic_DNA"/>
</dbReference>
<evidence type="ECO:0000313" key="2">
    <source>
        <dbReference type="Proteomes" id="UP000541154"/>
    </source>
</evidence>
<gene>
    <name evidence="1" type="ORF">ETB97_001228</name>
</gene>
<comment type="caution">
    <text evidence="1">The sequence shown here is derived from an EMBL/GenBank/DDBJ whole genome shotgun (WGS) entry which is preliminary data.</text>
</comment>
<dbReference type="AlphaFoldDB" id="A0A8H6A523"/>
<accession>A0A8H6A523</accession>
<sequence>MAYFWTSTAFRIGEATSSHGLTRSTWQRDGPGDGLAKVNFITSQDMARLVARLMDLPEWSPVSVIAGQSTTKDILQLAEKARGEIPWRLSERVLWLIQEQVNDFL</sequence>
<evidence type="ECO:0000313" key="1">
    <source>
        <dbReference type="EMBL" id="KAF5860721.1"/>
    </source>
</evidence>
<name>A0A8H6A523_PETAA</name>
<keyword evidence="2" id="KW-1185">Reference proteome</keyword>
<protein>
    <submittedName>
        <fullName evidence="1">Uncharacterized protein</fullName>
    </submittedName>
</protein>
<dbReference type="Proteomes" id="UP000541154">
    <property type="component" value="Unassembled WGS sequence"/>
</dbReference>
<organism evidence="1 2">
    <name type="scientific">Petromyces alliaceus</name>
    <name type="common">Aspergillus alliaceus</name>
    <dbReference type="NCBI Taxonomy" id="209559"/>
    <lineage>
        <taxon>Eukaryota</taxon>
        <taxon>Fungi</taxon>
        <taxon>Dikarya</taxon>
        <taxon>Ascomycota</taxon>
        <taxon>Pezizomycotina</taxon>
        <taxon>Eurotiomycetes</taxon>
        <taxon>Eurotiomycetidae</taxon>
        <taxon>Eurotiales</taxon>
        <taxon>Aspergillaceae</taxon>
        <taxon>Aspergillus</taxon>
        <taxon>Aspergillus subgen. Circumdati</taxon>
    </lineage>
</organism>
<reference evidence="1 2" key="1">
    <citation type="submission" date="2019-04" db="EMBL/GenBank/DDBJ databases">
        <title>Aspergillus burnettii sp. nov., novel species from soil in southeast Queensland.</title>
        <authorList>
            <person name="Gilchrist C.L.M."/>
            <person name="Pitt J.I."/>
            <person name="Lange L."/>
            <person name="Lacey H.J."/>
            <person name="Vuong D."/>
            <person name="Midgley D.J."/>
            <person name="Greenfield P."/>
            <person name="Bradbury M."/>
            <person name="Lacey E."/>
            <person name="Busk P.K."/>
            <person name="Pilgaard B."/>
            <person name="Chooi Y.H."/>
            <person name="Piggott A.M."/>
        </authorList>
    </citation>
    <scope>NUCLEOTIDE SEQUENCE [LARGE SCALE GENOMIC DNA]</scope>
    <source>
        <strain evidence="1 2">FRR 5400</strain>
    </source>
</reference>
<proteinExistence type="predicted"/>